<evidence type="ECO:0000256" key="2">
    <source>
        <dbReference type="ARBA" id="ARBA00010790"/>
    </source>
</evidence>
<accession>D2V9N7</accession>
<dbReference type="InterPro" id="IPR007867">
    <property type="entry name" value="GMC_OxRtase_C"/>
</dbReference>
<dbReference type="InterPro" id="IPR012132">
    <property type="entry name" value="GMC_OxRdtase"/>
</dbReference>
<comment type="cofactor">
    <cofactor evidence="1 5">
        <name>FAD</name>
        <dbReference type="ChEBI" id="CHEBI:57692"/>
    </cofactor>
</comment>
<dbReference type="PROSITE" id="PS00623">
    <property type="entry name" value="GMC_OXRED_1"/>
    <property type="match status" value="1"/>
</dbReference>
<dbReference type="Gene3D" id="3.50.50.60">
    <property type="entry name" value="FAD/NAD(P)-binding domain"/>
    <property type="match status" value="1"/>
</dbReference>
<dbReference type="AlphaFoldDB" id="D2V9N7"/>
<dbReference type="Pfam" id="PF05199">
    <property type="entry name" value="GMC_oxred_C"/>
    <property type="match status" value="1"/>
</dbReference>
<dbReference type="PROSITE" id="PS00624">
    <property type="entry name" value="GMC_OXRED_2"/>
    <property type="match status" value="1"/>
</dbReference>
<sequence>MLKLLITSSLIVIISFLYLFYQQYIKVENRFEKYHSDPTLSNITDFDYVIIGAGTAGSVLSSRLSENPKIKVLVLESGVSNNDLIGIHFPLGFPKFTMNTSIDYDYKTISQPQLRNREIYMPRGKVIGGSSSVNANLYIRGHPLDYNEWNYLLFNNTSKNGNLSWSYKDMLKYFKKSEKHLSKNINRKYHGTDGKWKIKHTKDIIEEIGPLVNFNLTSVIINSLSNGLNIPIRDDPNELLPNEEELLEKGEGHSILESVSYHHHSIDENGRRHSLAEAFLDLETLKRPNLQIRTECIVKRILFTKNGKNENVASGVEYLNKRTNQLIKINVRKEVISSAGSIASPQILMVSGIGDKEELKKFNIPIISNLKGVGKNLHDHLLGAVIGKLKEGYTSLHSYESLWNLLQWIMQSSFNFLEFSMVRKLFPAAIPNSWKLFNVGAPHIQGFFKSKYAKENNQPYDLQIVSVPGFFVHHASIEYPGENGISIGVVNLQPKARGYISLRSNDTNDSPIIHGNYFGNEQDIKVLVDGISQIQKTFLQEPFKSMVKEFIFCSPHDYKTHDEIRECLTQMFTTLYHPTSTCKMGSENDEMSVVDEYCKVRGVKNLRVVDASIMPNVPRGNTNAPTAAIAEKAAEMILNEWNL</sequence>
<gene>
    <name evidence="9" type="ORF">NAEGRDRAFT_65503</name>
</gene>
<dbReference type="RefSeq" id="XP_002679360.1">
    <property type="nucleotide sequence ID" value="XM_002679314.1"/>
</dbReference>
<keyword evidence="3 6" id="KW-0285">Flavoprotein</keyword>
<keyword evidence="4 5" id="KW-0274">FAD</keyword>
<protein>
    <submittedName>
        <fullName evidence="9">Predicted protein</fullName>
    </submittedName>
</protein>
<reference evidence="9 10" key="1">
    <citation type="journal article" date="2010" name="Cell">
        <title>The genome of Naegleria gruberi illuminates early eukaryotic versatility.</title>
        <authorList>
            <person name="Fritz-Laylin L.K."/>
            <person name="Prochnik S.E."/>
            <person name="Ginger M.L."/>
            <person name="Dacks J.B."/>
            <person name="Carpenter M.L."/>
            <person name="Field M.C."/>
            <person name="Kuo A."/>
            <person name="Paredez A."/>
            <person name="Chapman J."/>
            <person name="Pham J."/>
            <person name="Shu S."/>
            <person name="Neupane R."/>
            <person name="Cipriano M."/>
            <person name="Mancuso J."/>
            <person name="Tu H."/>
            <person name="Salamov A."/>
            <person name="Lindquist E."/>
            <person name="Shapiro H."/>
            <person name="Lucas S."/>
            <person name="Grigoriev I.V."/>
            <person name="Cande W.Z."/>
            <person name="Fulton C."/>
            <person name="Rokhsar D.S."/>
            <person name="Dawson S.C."/>
        </authorList>
    </citation>
    <scope>NUCLEOTIDE SEQUENCE [LARGE SCALE GENOMIC DNA]</scope>
    <source>
        <strain evidence="9 10">NEG-M</strain>
    </source>
</reference>
<evidence type="ECO:0000256" key="5">
    <source>
        <dbReference type="PIRSR" id="PIRSR000137-2"/>
    </source>
</evidence>
<evidence type="ECO:0000313" key="9">
    <source>
        <dbReference type="EMBL" id="EFC46616.1"/>
    </source>
</evidence>
<dbReference type="VEuPathDB" id="AmoebaDB:NAEGRDRAFT_65503"/>
<evidence type="ECO:0000259" key="7">
    <source>
        <dbReference type="PROSITE" id="PS00623"/>
    </source>
</evidence>
<evidence type="ECO:0000313" key="10">
    <source>
        <dbReference type="Proteomes" id="UP000006671"/>
    </source>
</evidence>
<dbReference type="eggNOG" id="KOG1238">
    <property type="taxonomic scope" value="Eukaryota"/>
</dbReference>
<organism evidence="10">
    <name type="scientific">Naegleria gruberi</name>
    <name type="common">Amoeba</name>
    <dbReference type="NCBI Taxonomy" id="5762"/>
    <lineage>
        <taxon>Eukaryota</taxon>
        <taxon>Discoba</taxon>
        <taxon>Heterolobosea</taxon>
        <taxon>Tetramitia</taxon>
        <taxon>Eutetramitia</taxon>
        <taxon>Vahlkampfiidae</taxon>
        <taxon>Naegleria</taxon>
    </lineage>
</organism>
<dbReference type="Pfam" id="PF00732">
    <property type="entry name" value="GMC_oxred_N"/>
    <property type="match status" value="1"/>
</dbReference>
<dbReference type="SUPFAM" id="SSF54373">
    <property type="entry name" value="FAD-linked reductases, C-terminal domain"/>
    <property type="match status" value="1"/>
</dbReference>
<feature type="domain" description="Glucose-methanol-choline oxidoreductase N-terminal" evidence="7">
    <location>
        <begin position="124"/>
        <end position="147"/>
    </location>
</feature>
<evidence type="ECO:0000256" key="4">
    <source>
        <dbReference type="ARBA" id="ARBA00022827"/>
    </source>
</evidence>
<dbReference type="GO" id="GO:0016614">
    <property type="term" value="F:oxidoreductase activity, acting on CH-OH group of donors"/>
    <property type="evidence" value="ECO:0007669"/>
    <property type="project" value="InterPro"/>
</dbReference>
<dbReference type="PANTHER" id="PTHR11552:SF147">
    <property type="entry name" value="CHOLINE DEHYDROGENASE, MITOCHONDRIAL"/>
    <property type="match status" value="1"/>
</dbReference>
<dbReference type="Proteomes" id="UP000006671">
    <property type="component" value="Unassembled WGS sequence"/>
</dbReference>
<feature type="binding site" evidence="5">
    <location>
        <position position="126"/>
    </location>
    <ligand>
        <name>FAD</name>
        <dbReference type="ChEBI" id="CHEBI:57692"/>
    </ligand>
</feature>
<dbReference type="InterPro" id="IPR036188">
    <property type="entry name" value="FAD/NAD-bd_sf"/>
</dbReference>
<keyword evidence="10" id="KW-1185">Reference proteome</keyword>
<dbReference type="GO" id="GO:0050660">
    <property type="term" value="F:flavin adenine dinucleotide binding"/>
    <property type="evidence" value="ECO:0007669"/>
    <property type="project" value="InterPro"/>
</dbReference>
<dbReference type="STRING" id="5762.D2V9N7"/>
<dbReference type="GeneID" id="8859854"/>
<dbReference type="EMBL" id="GG738858">
    <property type="protein sequence ID" value="EFC46616.1"/>
    <property type="molecule type" value="Genomic_DNA"/>
</dbReference>
<name>D2V9N7_NAEGR</name>
<evidence type="ECO:0000259" key="8">
    <source>
        <dbReference type="PROSITE" id="PS00624"/>
    </source>
</evidence>
<comment type="similarity">
    <text evidence="2 6">Belongs to the GMC oxidoreductase family.</text>
</comment>
<dbReference type="KEGG" id="ngr:NAEGRDRAFT_65503"/>
<evidence type="ECO:0000256" key="6">
    <source>
        <dbReference type="RuleBase" id="RU003968"/>
    </source>
</evidence>
<dbReference type="InParanoid" id="D2V9N7"/>
<feature type="domain" description="Glucose-methanol-choline oxidoreductase N-terminal" evidence="8">
    <location>
        <begin position="340"/>
        <end position="354"/>
    </location>
</feature>
<dbReference type="OMA" id="TQKHGER"/>
<feature type="binding site" evidence="5">
    <location>
        <position position="298"/>
    </location>
    <ligand>
        <name>FAD</name>
        <dbReference type="ChEBI" id="CHEBI:57692"/>
    </ligand>
</feature>
<dbReference type="PIRSF" id="PIRSF000137">
    <property type="entry name" value="Alcohol_oxidase"/>
    <property type="match status" value="1"/>
</dbReference>
<dbReference type="PANTHER" id="PTHR11552">
    <property type="entry name" value="GLUCOSE-METHANOL-CHOLINE GMC OXIDOREDUCTASE"/>
    <property type="match status" value="1"/>
</dbReference>
<dbReference type="OrthoDB" id="269227at2759"/>
<evidence type="ECO:0000256" key="1">
    <source>
        <dbReference type="ARBA" id="ARBA00001974"/>
    </source>
</evidence>
<dbReference type="InterPro" id="IPR000172">
    <property type="entry name" value="GMC_OxRdtase_N"/>
</dbReference>
<proteinExistence type="inferred from homology"/>
<evidence type="ECO:0000256" key="3">
    <source>
        <dbReference type="ARBA" id="ARBA00022630"/>
    </source>
</evidence>
<dbReference type="SUPFAM" id="SSF51905">
    <property type="entry name" value="FAD/NAD(P)-binding domain"/>
    <property type="match status" value="1"/>
</dbReference>
<dbReference type="Gene3D" id="3.30.560.10">
    <property type="entry name" value="Glucose Oxidase, domain 3"/>
    <property type="match status" value="1"/>
</dbReference>